<accession>A0ABM0KKP9</accession>
<keyword evidence="9" id="KW-1185">Reference proteome</keyword>
<name>A0ABM0KKP9_MICOH</name>
<keyword evidence="4" id="KW-0812">Transmembrane</keyword>
<feature type="region of interest" description="Disordered" evidence="3">
    <location>
        <begin position="859"/>
        <end position="928"/>
    </location>
</feature>
<dbReference type="Proteomes" id="UP000694915">
    <property type="component" value="Chromosome 5"/>
</dbReference>
<organism evidence="9 10">
    <name type="scientific">Microtus ochrogaster</name>
    <name type="common">Prairie vole</name>
    <dbReference type="NCBI Taxonomy" id="79684"/>
    <lineage>
        <taxon>Eukaryota</taxon>
        <taxon>Metazoa</taxon>
        <taxon>Chordata</taxon>
        <taxon>Craniata</taxon>
        <taxon>Vertebrata</taxon>
        <taxon>Euteleostomi</taxon>
        <taxon>Mammalia</taxon>
        <taxon>Eutheria</taxon>
        <taxon>Euarchontoglires</taxon>
        <taxon>Glires</taxon>
        <taxon>Rodentia</taxon>
        <taxon>Myomorpha</taxon>
        <taxon>Muroidea</taxon>
        <taxon>Cricetidae</taxon>
        <taxon>Arvicolinae</taxon>
        <taxon>Microtus</taxon>
    </lineage>
</organism>
<keyword evidence="4" id="KW-1133">Transmembrane helix</keyword>
<feature type="compositionally biased region" description="Polar residues" evidence="3">
    <location>
        <begin position="918"/>
        <end position="928"/>
    </location>
</feature>
<dbReference type="InterPro" id="IPR056266">
    <property type="entry name" value="CDCP1_CUB_3rd_6th"/>
</dbReference>
<dbReference type="Pfam" id="PF23665">
    <property type="entry name" value="CDCP1_CUB_6"/>
    <property type="match status" value="2"/>
</dbReference>
<evidence type="ECO:0000259" key="6">
    <source>
        <dbReference type="Pfam" id="PF23665"/>
    </source>
</evidence>
<evidence type="ECO:0000313" key="9">
    <source>
        <dbReference type="Proteomes" id="UP000694915"/>
    </source>
</evidence>
<dbReference type="GeneID" id="102000130"/>
<evidence type="ECO:0000256" key="5">
    <source>
        <dbReference type="SAM" id="SignalP"/>
    </source>
</evidence>
<dbReference type="PANTHER" id="PTHR14477:SF1">
    <property type="entry name" value="CUB DOMAIN-CONTAINING PROTEIN 1"/>
    <property type="match status" value="1"/>
</dbReference>
<evidence type="ECO:0000259" key="8">
    <source>
        <dbReference type="Pfam" id="PF23668"/>
    </source>
</evidence>
<keyword evidence="2" id="KW-0325">Glycoprotein</keyword>
<feature type="domain" description="CDCP1 second and fifth CUB" evidence="8">
    <location>
        <begin position="533"/>
        <end position="615"/>
    </location>
</feature>
<proteinExistence type="predicted"/>
<dbReference type="InterPro" id="IPR056269">
    <property type="entry name" value="CUB_CDCP1_2nd_5th"/>
</dbReference>
<dbReference type="RefSeq" id="XP_005348278.1">
    <property type="nucleotide sequence ID" value="XM_005348221.2"/>
</dbReference>
<gene>
    <name evidence="10" type="primary">Cdcp1</name>
</gene>
<feature type="domain" description="CDCP1 first CUB" evidence="7">
    <location>
        <begin position="79"/>
        <end position="147"/>
    </location>
</feature>
<dbReference type="PANTHER" id="PTHR14477">
    <property type="entry name" value="CUB DOMAIN-CONTAINING PROTEIN 1"/>
    <property type="match status" value="1"/>
</dbReference>
<evidence type="ECO:0000256" key="1">
    <source>
        <dbReference type="ARBA" id="ARBA00023157"/>
    </source>
</evidence>
<keyword evidence="1" id="KW-1015">Disulfide bond</keyword>
<feature type="compositionally biased region" description="Basic and acidic residues" evidence="3">
    <location>
        <begin position="904"/>
        <end position="914"/>
    </location>
</feature>
<keyword evidence="5" id="KW-0732">Signal</keyword>
<feature type="chain" id="PRO_5047315138" evidence="5">
    <location>
        <begin position="27"/>
        <end position="928"/>
    </location>
</feature>
<evidence type="ECO:0000256" key="2">
    <source>
        <dbReference type="ARBA" id="ARBA00023180"/>
    </source>
</evidence>
<dbReference type="InterPro" id="IPR035914">
    <property type="entry name" value="Sperma_CUB_dom_sf"/>
</dbReference>
<dbReference type="SUPFAM" id="SSF49854">
    <property type="entry name" value="Spermadhesin, CUB domain"/>
    <property type="match status" value="1"/>
</dbReference>
<evidence type="ECO:0000313" key="10">
    <source>
        <dbReference type="RefSeq" id="XP_005348278.1"/>
    </source>
</evidence>
<feature type="domain" description="CDCP1 second and fifth CUB" evidence="8">
    <location>
        <begin position="402"/>
        <end position="505"/>
    </location>
</feature>
<evidence type="ECO:0000256" key="3">
    <source>
        <dbReference type="SAM" id="MobiDB-lite"/>
    </source>
</evidence>
<evidence type="ECO:0000259" key="7">
    <source>
        <dbReference type="Pfam" id="PF23667"/>
    </source>
</evidence>
<feature type="domain" description="CDCP1 third and sixth CUB" evidence="6">
    <location>
        <begin position="637"/>
        <end position="751"/>
    </location>
</feature>
<dbReference type="InterPro" id="IPR038811">
    <property type="entry name" value="CDCP1"/>
</dbReference>
<keyword evidence="4" id="KW-0472">Membrane</keyword>
<feature type="signal peptide" evidence="5">
    <location>
        <begin position="1"/>
        <end position="26"/>
    </location>
</feature>
<feature type="domain" description="CDCP1 third and sixth CUB" evidence="6">
    <location>
        <begin position="267"/>
        <end position="370"/>
    </location>
</feature>
<sequence length="928" mass="102776">MARSACGFSVVLLGALLLGATHLLHGTGKQAVARKAPGRGARYPTRWHGRRALVARRAWDAGPARRPRHVGVLSLEASEIALPQGSGITVHIRLVSPALPVKPCYMIVSRQYVTELLVKPGDKKSFAFSCNNPEKHFILEIEKNIDCMSGPCPFGEVRLQPSTSELPALNRTFIWDVRAHKSIGLELQFSVPRLRQIGPGESCADGVTHSISGRIDATEVRIGTFCSNGTVSRIKMQEGVKMALHLPWNIPRNISGFSIANRSSIKRLCIIESVFEGEGSATLMSANYPGGFPEDELMTWQFVVPAHLRASVSFLNFNVSNCERKEERVEYYIPGSTTNPEVFKLEDKQPGNMAGNFNLSLQGCDQDAQSPGILRLQFQVLVQRPQNESNCMSGPCPFGEVRLQPSTSELPALNRTFIWDVRAHKSIGLELQFSVPRLRQIGPGESCADGVTHSISGRIDATEVRIGTFCSNGTVSRIKMQEGVKMALHLPWNIPRNISGFSIANRSSIKRCLDYNYCYGKSFHLQVPRDILQLPVQLHDFSWKLLMPKGRLSLMMVPSQKLQQHTRERPCNTSFGYLVASTTPGQDLYFGSFCPGDSVEKIQVKQNSSVTLRTYAPSFQQEFSRHGLTVSFIPYFKEEGIFTVTPDPKNKVYLRTPNWDRGLPALSSVSWNISVPSNQVACLTFFKERSGVVCQSGRAYMIIQEQQTRAEEIFSLEEEVLPKPSFHRHSFWVNISNCSPMNGKQLDLLFWVTLTPRTVDLAAIIGAVGGGALLLFALVLIVCCVKKKKKVNKGPAVGIYNGNVNTQVPQAQKFPKRRKDNDSHVYAVIDDTMVYGHLLQDSGGSFIQPEVDTYRPFQGPMGDCPPSPPPVFSRTPTAKFTADEPAPSSPPESESEPYTFSHPSKGEVGVRETDIPLLNTQGPVETEE</sequence>
<dbReference type="Pfam" id="PF23667">
    <property type="entry name" value="CUB_CDCP1_1"/>
    <property type="match status" value="1"/>
</dbReference>
<feature type="domain" description="CDCP1 second and fifth CUB" evidence="8">
    <location>
        <begin position="158"/>
        <end position="261"/>
    </location>
</feature>
<evidence type="ECO:0000256" key="4">
    <source>
        <dbReference type="SAM" id="Phobius"/>
    </source>
</evidence>
<reference evidence="10" key="1">
    <citation type="submission" date="2025-08" db="UniProtKB">
        <authorList>
            <consortium name="RefSeq"/>
        </authorList>
    </citation>
    <scope>IDENTIFICATION</scope>
</reference>
<protein>
    <submittedName>
        <fullName evidence="10">CUB domain-containing protein 1</fullName>
    </submittedName>
</protein>
<dbReference type="InterPro" id="IPR056268">
    <property type="entry name" value="CUB_CDCP1_1st"/>
</dbReference>
<dbReference type="Pfam" id="PF23668">
    <property type="entry name" value="CUB_CDCP1_2"/>
    <property type="match status" value="3"/>
</dbReference>
<feature type="transmembrane region" description="Helical" evidence="4">
    <location>
        <begin position="761"/>
        <end position="785"/>
    </location>
</feature>